<keyword evidence="3" id="KW-0808">Transferase</keyword>
<dbReference type="Gene3D" id="3.90.550.10">
    <property type="entry name" value="Spore Coat Polysaccharide Biosynthesis Protein SpsA, Chain A"/>
    <property type="match status" value="1"/>
</dbReference>
<dbReference type="STRING" id="1802519.A2961_03445"/>
<sequence>MKNVFIVILNWNRAQDTLDCLKSIKKLLITDFRLSIIVVDNASTDDSVRLIKEFINLPRITNFRFELIVNNSNLGYAGGNNIGIKYALEREADYVMVLNNDTLLDSDLMNQFIKSSKNYPGAGILSPKIYFAKGFEFHKSRYKSEDLGKVVWYAGGEIDWDNVYATNFGVDEVDRGRFESDREIDFATGTCMFLSARAVKQVGMFDERYFMYLEDADLSQRMKRAGWKVLYTPGAKLWHKIAQSSAVGSELNDYFITRNRLLFGMCYAPLRAKVAIVRESVKFILKRREWYRKGAIDFYLRRFGKGSWQN</sequence>
<dbReference type="Pfam" id="PF13632">
    <property type="entry name" value="Glyco_trans_2_3"/>
    <property type="match status" value="1"/>
</dbReference>
<dbReference type="SUPFAM" id="SSF53448">
    <property type="entry name" value="Nucleotide-diphospho-sugar transferases"/>
    <property type="match status" value="1"/>
</dbReference>
<evidence type="ECO:0000313" key="7">
    <source>
        <dbReference type="Proteomes" id="UP000177082"/>
    </source>
</evidence>
<dbReference type="EMBL" id="MGHF01000027">
    <property type="protein sequence ID" value="OGM62397.1"/>
    <property type="molecule type" value="Genomic_DNA"/>
</dbReference>
<dbReference type="Proteomes" id="UP000177082">
    <property type="component" value="Unassembled WGS sequence"/>
</dbReference>
<dbReference type="GO" id="GO:0016757">
    <property type="term" value="F:glycosyltransferase activity"/>
    <property type="evidence" value="ECO:0007669"/>
    <property type="project" value="UniProtKB-KW"/>
</dbReference>
<dbReference type="AlphaFoldDB" id="A0A1F8BE99"/>
<dbReference type="PANTHER" id="PTHR43179:SF12">
    <property type="entry name" value="GALACTOFURANOSYLTRANSFERASE GLFT2"/>
    <property type="match status" value="1"/>
</dbReference>
<evidence type="ECO:0000259" key="5">
    <source>
        <dbReference type="Pfam" id="PF13632"/>
    </source>
</evidence>
<keyword evidence="2" id="KW-0328">Glycosyltransferase</keyword>
<feature type="domain" description="Glycosyltransferase 2-like" evidence="5">
    <location>
        <begin position="187"/>
        <end position="266"/>
    </location>
</feature>
<accession>A0A1F8BE99</accession>
<evidence type="ECO:0000256" key="2">
    <source>
        <dbReference type="ARBA" id="ARBA00022676"/>
    </source>
</evidence>
<dbReference type="PANTHER" id="PTHR43179">
    <property type="entry name" value="RHAMNOSYLTRANSFERASE WBBL"/>
    <property type="match status" value="1"/>
</dbReference>
<evidence type="ECO:0000313" key="6">
    <source>
        <dbReference type="EMBL" id="OGM62397.1"/>
    </source>
</evidence>
<comment type="caution">
    <text evidence="6">The sequence shown here is derived from an EMBL/GenBank/DDBJ whole genome shotgun (WGS) entry which is preliminary data.</text>
</comment>
<dbReference type="Pfam" id="PF00535">
    <property type="entry name" value="Glycos_transf_2"/>
    <property type="match status" value="1"/>
</dbReference>
<comment type="similarity">
    <text evidence="1">Belongs to the glycosyltransferase 2 family.</text>
</comment>
<dbReference type="InterPro" id="IPR029044">
    <property type="entry name" value="Nucleotide-diphossugar_trans"/>
</dbReference>
<name>A0A1F8BE99_9BACT</name>
<dbReference type="InterPro" id="IPR001173">
    <property type="entry name" value="Glyco_trans_2-like"/>
</dbReference>
<evidence type="ECO:0000256" key="1">
    <source>
        <dbReference type="ARBA" id="ARBA00006739"/>
    </source>
</evidence>
<evidence type="ECO:0000256" key="3">
    <source>
        <dbReference type="ARBA" id="ARBA00022679"/>
    </source>
</evidence>
<protein>
    <recommendedName>
        <fullName evidence="4 5">Glycosyltransferase 2-like domain-containing protein</fullName>
    </recommendedName>
</protein>
<dbReference type="CDD" id="cd04186">
    <property type="entry name" value="GT_2_like_c"/>
    <property type="match status" value="1"/>
</dbReference>
<gene>
    <name evidence="6" type="ORF">A2961_03445</name>
</gene>
<reference evidence="6 7" key="1">
    <citation type="journal article" date="2016" name="Nat. Commun.">
        <title>Thousands of microbial genomes shed light on interconnected biogeochemical processes in an aquifer system.</title>
        <authorList>
            <person name="Anantharaman K."/>
            <person name="Brown C.T."/>
            <person name="Hug L.A."/>
            <person name="Sharon I."/>
            <person name="Castelle C.J."/>
            <person name="Probst A.J."/>
            <person name="Thomas B.C."/>
            <person name="Singh A."/>
            <person name="Wilkins M.J."/>
            <person name="Karaoz U."/>
            <person name="Brodie E.L."/>
            <person name="Williams K.H."/>
            <person name="Hubbard S.S."/>
            <person name="Banfield J.F."/>
        </authorList>
    </citation>
    <scope>NUCLEOTIDE SEQUENCE [LARGE SCALE GENOMIC DNA]</scope>
</reference>
<feature type="domain" description="Glycosyltransferase 2-like" evidence="4">
    <location>
        <begin position="6"/>
        <end position="167"/>
    </location>
</feature>
<proteinExistence type="inferred from homology"/>
<organism evidence="6 7">
    <name type="scientific">Candidatus Woesebacteria bacterium RIFCSPLOWO2_01_FULL_39_21</name>
    <dbReference type="NCBI Taxonomy" id="1802519"/>
    <lineage>
        <taxon>Bacteria</taxon>
        <taxon>Candidatus Woeseibacteriota</taxon>
    </lineage>
</organism>
<evidence type="ECO:0000259" key="4">
    <source>
        <dbReference type="Pfam" id="PF00535"/>
    </source>
</evidence>